<evidence type="ECO:0000313" key="3">
    <source>
        <dbReference type="Proteomes" id="UP001142462"/>
    </source>
</evidence>
<feature type="transmembrane region" description="Helical" evidence="1">
    <location>
        <begin position="13"/>
        <end position="35"/>
    </location>
</feature>
<dbReference type="RefSeq" id="WP_271173883.1">
    <property type="nucleotide sequence ID" value="NZ_BSEJ01000011.1"/>
</dbReference>
<reference evidence="2" key="1">
    <citation type="journal article" date="2014" name="Int. J. Syst. Evol. Microbiol.">
        <title>Complete genome sequence of Corynebacterium casei LMG S-19264T (=DSM 44701T), isolated from a smear-ripened cheese.</title>
        <authorList>
            <consortium name="US DOE Joint Genome Institute (JGI-PGF)"/>
            <person name="Walter F."/>
            <person name="Albersmeier A."/>
            <person name="Kalinowski J."/>
            <person name="Ruckert C."/>
        </authorList>
    </citation>
    <scope>NUCLEOTIDE SEQUENCE</scope>
    <source>
        <strain evidence="2">VKM Ac-1020</strain>
    </source>
</reference>
<sequence length="132" mass="14087">MDASHVIGAITEIFSWIGFGAALVLGLIAIIARLADGTWVPVRAFVLSEQEPPILRWFTVGHTVGEAPLTPELRAAAGDADEVDVFTNPQRPGSVRLHQHSPLPRFLGWGAIAFGGLGVVSTIVQLILVAMR</sequence>
<keyword evidence="1" id="KW-1133">Transmembrane helix</keyword>
<feature type="transmembrane region" description="Helical" evidence="1">
    <location>
        <begin position="106"/>
        <end position="131"/>
    </location>
</feature>
<comment type="caution">
    <text evidence="2">The sequence shown here is derived from an EMBL/GenBank/DDBJ whole genome shotgun (WGS) entry which is preliminary data.</text>
</comment>
<gene>
    <name evidence="2" type="ORF">GCM10017576_23210</name>
</gene>
<reference evidence="2" key="2">
    <citation type="submission" date="2023-01" db="EMBL/GenBank/DDBJ databases">
        <authorList>
            <person name="Sun Q."/>
            <person name="Evtushenko L."/>
        </authorList>
    </citation>
    <scope>NUCLEOTIDE SEQUENCE</scope>
    <source>
        <strain evidence="2">VKM Ac-1020</strain>
    </source>
</reference>
<protein>
    <recommendedName>
        <fullName evidence="4">DUF3592 domain-containing protein</fullName>
    </recommendedName>
</protein>
<evidence type="ECO:0008006" key="4">
    <source>
        <dbReference type="Google" id="ProtNLM"/>
    </source>
</evidence>
<dbReference type="Proteomes" id="UP001142462">
    <property type="component" value="Unassembled WGS sequence"/>
</dbReference>
<proteinExistence type="predicted"/>
<evidence type="ECO:0000313" key="2">
    <source>
        <dbReference type="EMBL" id="GLJ62191.1"/>
    </source>
</evidence>
<name>A0A9W6H400_9MICO</name>
<organism evidence="2 3">
    <name type="scientific">Microbacterium barkeri</name>
    <dbReference type="NCBI Taxonomy" id="33917"/>
    <lineage>
        <taxon>Bacteria</taxon>
        <taxon>Bacillati</taxon>
        <taxon>Actinomycetota</taxon>
        <taxon>Actinomycetes</taxon>
        <taxon>Micrococcales</taxon>
        <taxon>Microbacteriaceae</taxon>
        <taxon>Microbacterium</taxon>
    </lineage>
</organism>
<keyword evidence="1" id="KW-0812">Transmembrane</keyword>
<evidence type="ECO:0000256" key="1">
    <source>
        <dbReference type="SAM" id="Phobius"/>
    </source>
</evidence>
<keyword evidence="3" id="KW-1185">Reference proteome</keyword>
<dbReference type="EMBL" id="BSEJ01000011">
    <property type="protein sequence ID" value="GLJ62191.1"/>
    <property type="molecule type" value="Genomic_DNA"/>
</dbReference>
<accession>A0A9W6H400</accession>
<dbReference type="AlphaFoldDB" id="A0A9W6H400"/>
<keyword evidence="1" id="KW-0472">Membrane</keyword>